<feature type="compositionally biased region" description="Polar residues" evidence="8">
    <location>
        <begin position="802"/>
        <end position="825"/>
    </location>
</feature>
<comment type="similarity">
    <text evidence="2">Belongs to the VAC14 family.</text>
</comment>
<evidence type="ECO:0000256" key="8">
    <source>
        <dbReference type="SAM" id="MobiDB-lite"/>
    </source>
</evidence>
<comment type="subcellular location">
    <subcellularLocation>
        <location evidence="1">Endomembrane system</location>
    </subcellularLocation>
</comment>
<feature type="domain" description="Reverse transcriptase" evidence="9">
    <location>
        <begin position="209"/>
        <end position="354"/>
    </location>
</feature>
<evidence type="ECO:0000256" key="1">
    <source>
        <dbReference type="ARBA" id="ARBA00004308"/>
    </source>
</evidence>
<dbReference type="GO" id="GO:0070772">
    <property type="term" value="C:PAS complex"/>
    <property type="evidence" value="ECO:0007669"/>
    <property type="project" value="InterPro"/>
</dbReference>
<evidence type="ECO:0000256" key="4">
    <source>
        <dbReference type="ARBA" id="ARBA00022737"/>
    </source>
</evidence>
<evidence type="ECO:0000313" key="12">
    <source>
        <dbReference type="Proteomes" id="UP001208570"/>
    </source>
</evidence>
<dbReference type="SUPFAM" id="SSF48371">
    <property type="entry name" value="ARM repeat"/>
    <property type="match status" value="1"/>
</dbReference>
<dbReference type="GO" id="GO:0006661">
    <property type="term" value="P:phosphatidylinositol biosynthetic process"/>
    <property type="evidence" value="ECO:0007669"/>
    <property type="project" value="InterPro"/>
</dbReference>
<organism evidence="11 12">
    <name type="scientific">Paralvinella palmiformis</name>
    <dbReference type="NCBI Taxonomy" id="53620"/>
    <lineage>
        <taxon>Eukaryota</taxon>
        <taxon>Metazoa</taxon>
        <taxon>Spiralia</taxon>
        <taxon>Lophotrochozoa</taxon>
        <taxon>Annelida</taxon>
        <taxon>Polychaeta</taxon>
        <taxon>Sedentaria</taxon>
        <taxon>Canalipalpata</taxon>
        <taxon>Terebellida</taxon>
        <taxon>Terebelliformia</taxon>
        <taxon>Alvinellidae</taxon>
        <taxon>Paralvinella</taxon>
    </lineage>
</organism>
<comment type="caution">
    <text evidence="11">The sequence shown here is derived from an EMBL/GenBank/DDBJ whole genome shotgun (WGS) entry which is preliminary data.</text>
</comment>
<name>A0AAD9N0Y0_9ANNE</name>
<dbReference type="GO" id="GO:0010008">
    <property type="term" value="C:endosome membrane"/>
    <property type="evidence" value="ECO:0007669"/>
    <property type="project" value="TreeGrafter"/>
</dbReference>
<dbReference type="Proteomes" id="UP001208570">
    <property type="component" value="Unassembled WGS sequence"/>
</dbReference>
<dbReference type="Pfam" id="PF11916">
    <property type="entry name" value="Vac14_Fig4_bd"/>
    <property type="match status" value="1"/>
</dbReference>
<feature type="domain" description="Vacuolar protein 14 C-terminal Fig4-binding" evidence="10">
    <location>
        <begin position="963"/>
        <end position="1141"/>
    </location>
</feature>
<keyword evidence="4" id="KW-0677">Repeat</keyword>
<evidence type="ECO:0000256" key="3">
    <source>
        <dbReference type="ARBA" id="ARBA00013840"/>
    </source>
</evidence>
<reference evidence="11" key="1">
    <citation type="journal article" date="2023" name="Mol. Biol. Evol.">
        <title>Third-Generation Sequencing Reveals the Adaptive Role of the Epigenome in Three Deep-Sea Polychaetes.</title>
        <authorList>
            <person name="Perez M."/>
            <person name="Aroh O."/>
            <person name="Sun Y."/>
            <person name="Lan Y."/>
            <person name="Juniper S.K."/>
            <person name="Young C.R."/>
            <person name="Angers B."/>
            <person name="Qian P.Y."/>
        </authorList>
    </citation>
    <scope>NUCLEOTIDE SEQUENCE</scope>
    <source>
        <strain evidence="11">P08H-3</strain>
    </source>
</reference>
<evidence type="ECO:0000256" key="5">
    <source>
        <dbReference type="ARBA" id="ARBA00023136"/>
    </source>
</evidence>
<accession>A0AAD9N0Y0</accession>
<evidence type="ECO:0000259" key="10">
    <source>
        <dbReference type="Pfam" id="PF11916"/>
    </source>
</evidence>
<dbReference type="InterPro" id="IPR021841">
    <property type="entry name" value="VAC14_Fig4p-bd"/>
</dbReference>
<keyword evidence="5" id="KW-0472">Membrane</keyword>
<keyword evidence="12" id="KW-1185">Reference proteome</keyword>
<dbReference type="EMBL" id="JAODUP010000418">
    <property type="protein sequence ID" value="KAK2150204.1"/>
    <property type="molecule type" value="Genomic_DNA"/>
</dbReference>
<gene>
    <name evidence="11" type="ORF">LSH36_418g01005</name>
</gene>
<protein>
    <recommendedName>
        <fullName evidence="3">Protein VAC14 homolog</fullName>
    </recommendedName>
</protein>
<sequence>MLGRAKWHMPQGSAMGPTLFVLFIKYPFDMVRSITHIFADYTKSYRCTETSSLSRTVSSYKQTLRHHQECGNIIWHPRHRIDKLQIEKRRVIQIILHLERLLYEKILQSFRLPSLGVRRRRGDRIQVFKIMNGIDLLDPELFFLRAEGQCTRRHKDKPKAAQNEPVPLGAMLTKGAVRDNLPPVARALALHEFKMTSHVKTRTNSNTHVSNLPFLSKILVKLVAKRLETHLSSHRLHDNFHLAYRTGHSTETALLKFHHDIAEALDRKCMPALILLELSAAFDVIVHKILQTRLEHSVGATGSALSWIKSYLSDRSQCVAIGMTTSEGKCLNIGVPQGSVLGPRSYYLYSKPIGAICSRHNLLTTVKQTIPRRYITLDARKTLAHALITSWLDYGNALLYGLSSTLLQKVQNSSARSQYKILMYTFKALQGTAPQYMRNLSFRISRQGLYDLKMEKDYAPLSASCVRALNDKLYEKRKVAALEIERMVKDFVAHNNTAHIRRLLKVLGQDFTLSHNPNSRKGGLIGLAATAIALSKDSSSYVQDLVKPVLTCFFDSDSRVRYYGCEALYNIVKVARGSVLPYFNDIFDGLSKLAADPDQNVRSGSELLDRLMKDIVTESCQFDLVSFIPLLRERIYNKNPFARQFIVSWVITLDAVPDIDMIIFLPDILDGLFQILGDQNTEIRKMTEAALGELLKGIKNRDPLRVDFSAMVNIIILHSQSTDRVIQYTAIQWLGEFVKLSGRRMLPYMSGVLMAILPCLAYTGTEDPQNIKDVSRVVNSSLMKLVGEEDDVDITTPDKPPSVTSGDGSECDTQTQSSGATDSSISDDCQSVAECQIQLDIPSAIEALTKQLIHDSVATRIAALRWIFHLFTKTPNKMFRQVEELFPLLLKTLSDPTDEVVLLDLEVLAEISSSSAGKNCVISDPRPPKLAPDVKKSIESAHGMNSYFTKFILDLLALFSTDRQLLEDRGSFIIRQLCLLLYSEDIYRCFSEIMLHEEDTKFAGHMIQALSTILLTSTELFELRTQLKDLKTKESCLLFCCLYRAWCHNPVATVSLCFLTQNYKQAWKLLMVFGDLEVTVNFLTEIDKLVQLIESPIFTYLRLQLLDIEHNYYLVKSLYGLLMLLPQSDAFQTLSHRLQCIPCIHPPDHGHGPQKNPASRPFVEEIDFDELLQHFQQVQHQHRMMGRQPRTTENIGYNS</sequence>
<evidence type="ECO:0000256" key="6">
    <source>
        <dbReference type="ARBA" id="ARBA00045654"/>
    </source>
</evidence>
<dbReference type="PANTHER" id="PTHR16023:SF0">
    <property type="entry name" value="PROTEIN VAC14 HOMOLOG"/>
    <property type="match status" value="1"/>
</dbReference>
<comment type="subunit">
    <text evidence="7">Forms pentamers. Component of the PI(3,5)P2 regulatory complex/PAS complex, at least composed of PIKFYVE, FIG4 and VAC14. VAC14 nucleates the assembly of the complex and serves as a scaffold by pentamerizing into a star-shaped structure, which can bind a single copy each of PIKFYVE and FIG4 and coordinates their activities. Interacts with NOS1.</text>
</comment>
<dbReference type="Gene3D" id="1.25.10.10">
    <property type="entry name" value="Leucine-rich Repeat Variant"/>
    <property type="match status" value="2"/>
</dbReference>
<dbReference type="PANTHER" id="PTHR16023">
    <property type="entry name" value="TAX1 BINDING PROTEIN-RELATED"/>
    <property type="match status" value="1"/>
</dbReference>
<dbReference type="AlphaFoldDB" id="A0AAD9N0Y0"/>
<evidence type="ECO:0000259" key="9">
    <source>
        <dbReference type="Pfam" id="PF00078"/>
    </source>
</evidence>
<dbReference type="Pfam" id="PF12755">
    <property type="entry name" value="Vac14_Fab1_bd"/>
    <property type="match status" value="1"/>
</dbReference>
<evidence type="ECO:0000256" key="2">
    <source>
        <dbReference type="ARBA" id="ARBA00010225"/>
    </source>
</evidence>
<feature type="region of interest" description="Disordered" evidence="8">
    <location>
        <begin position="789"/>
        <end position="825"/>
    </location>
</feature>
<dbReference type="InterPro" id="IPR011989">
    <property type="entry name" value="ARM-like"/>
</dbReference>
<dbReference type="InterPro" id="IPR016024">
    <property type="entry name" value="ARM-type_fold"/>
</dbReference>
<dbReference type="InterPro" id="IPR000477">
    <property type="entry name" value="RT_dom"/>
</dbReference>
<proteinExistence type="inferred from homology"/>
<dbReference type="Pfam" id="PF00078">
    <property type="entry name" value="RVT_1"/>
    <property type="match status" value="1"/>
</dbReference>
<evidence type="ECO:0000256" key="7">
    <source>
        <dbReference type="ARBA" id="ARBA00047092"/>
    </source>
</evidence>
<dbReference type="InterPro" id="IPR026825">
    <property type="entry name" value="Vac14"/>
</dbReference>
<comment type="function">
    <text evidence="6">Scaffold protein component of the PI(3,5)P2 regulatory complex which regulates both the synthesis and turnover of phosphatidylinositol 3,5-bisphosphate (PtdIns(3,5)P2). Pentamerizes into a star-shaped structure and nucleates the assembly of the complex. The pentamer binds a single copy each of PIKFYVE and FIG4 and coordinates both PIKfyve kinase activity and FIG4 phosphatase activity, being required to maintain normal levels of phosphatidylinositol 3-phosphate (PtdIns(3)P) and phosphatidylinositol 5-phosphate (PtdIns(5)P). Plays a role in the biogenesis of endosome carrier vesicles (ECV) / multivesicular bodies (MVB) transport intermediates from early endosomes.</text>
</comment>
<evidence type="ECO:0000313" key="11">
    <source>
        <dbReference type="EMBL" id="KAK2150204.1"/>
    </source>
</evidence>